<dbReference type="AlphaFoldDB" id="A0AAW1KPN4"/>
<gene>
    <name evidence="1" type="ORF">QE152_g19651</name>
</gene>
<accession>A0AAW1KPN4</accession>
<reference evidence="1 2" key="1">
    <citation type="journal article" date="2024" name="BMC Genomics">
        <title>De novo assembly and annotation of Popillia japonica's genome with initial clues to its potential as an invasive pest.</title>
        <authorList>
            <person name="Cucini C."/>
            <person name="Boschi S."/>
            <person name="Funari R."/>
            <person name="Cardaioli E."/>
            <person name="Iannotti N."/>
            <person name="Marturano G."/>
            <person name="Paoli F."/>
            <person name="Bruttini M."/>
            <person name="Carapelli A."/>
            <person name="Frati F."/>
            <person name="Nardi F."/>
        </authorList>
    </citation>
    <scope>NUCLEOTIDE SEQUENCE [LARGE SCALE GENOMIC DNA]</scope>
    <source>
        <strain evidence="1">DMR45628</strain>
    </source>
</reference>
<proteinExistence type="predicted"/>
<sequence length="158" mass="18923">MPEHKRRCRYRPYKCFFCEGSGVWNGPLNTFEESLRNSHDKYWLNKFTWRNNSVSLDCYKDIEGYCVVSGNIFYFHQYWSNSNEEIYYDIKHINYGHNGKSYTYEIKIHSGPTEIKDRCIEDDSVSRIKNERGCCLMLRRKRNDSQGTSNEILTIKEI</sequence>
<name>A0AAW1KPN4_POPJA</name>
<organism evidence="1 2">
    <name type="scientific">Popillia japonica</name>
    <name type="common">Japanese beetle</name>
    <dbReference type="NCBI Taxonomy" id="7064"/>
    <lineage>
        <taxon>Eukaryota</taxon>
        <taxon>Metazoa</taxon>
        <taxon>Ecdysozoa</taxon>
        <taxon>Arthropoda</taxon>
        <taxon>Hexapoda</taxon>
        <taxon>Insecta</taxon>
        <taxon>Pterygota</taxon>
        <taxon>Neoptera</taxon>
        <taxon>Endopterygota</taxon>
        <taxon>Coleoptera</taxon>
        <taxon>Polyphaga</taxon>
        <taxon>Scarabaeiformia</taxon>
        <taxon>Scarabaeidae</taxon>
        <taxon>Rutelinae</taxon>
        <taxon>Popillia</taxon>
    </lineage>
</organism>
<dbReference type="Proteomes" id="UP001458880">
    <property type="component" value="Unassembled WGS sequence"/>
</dbReference>
<keyword evidence="2" id="KW-1185">Reference proteome</keyword>
<dbReference type="EMBL" id="JASPKY010000187">
    <property type="protein sequence ID" value="KAK9722552.1"/>
    <property type="molecule type" value="Genomic_DNA"/>
</dbReference>
<protein>
    <submittedName>
        <fullName evidence="1">Seven in absentia protein family</fullName>
    </submittedName>
</protein>
<evidence type="ECO:0000313" key="2">
    <source>
        <dbReference type="Proteomes" id="UP001458880"/>
    </source>
</evidence>
<comment type="caution">
    <text evidence="1">The sequence shown here is derived from an EMBL/GenBank/DDBJ whole genome shotgun (WGS) entry which is preliminary data.</text>
</comment>
<evidence type="ECO:0000313" key="1">
    <source>
        <dbReference type="EMBL" id="KAK9722552.1"/>
    </source>
</evidence>